<protein>
    <submittedName>
        <fullName evidence="1">Uncharacterized protein</fullName>
    </submittedName>
</protein>
<evidence type="ECO:0000313" key="1">
    <source>
        <dbReference type="EMBL" id="GIY12709.1"/>
    </source>
</evidence>
<gene>
    <name evidence="1" type="ORF">CEXT_426121</name>
</gene>
<reference evidence="1 2" key="1">
    <citation type="submission" date="2021-06" db="EMBL/GenBank/DDBJ databases">
        <title>Caerostris extrusa draft genome.</title>
        <authorList>
            <person name="Kono N."/>
            <person name="Arakawa K."/>
        </authorList>
    </citation>
    <scope>NUCLEOTIDE SEQUENCE [LARGE SCALE GENOMIC DNA]</scope>
</reference>
<comment type="caution">
    <text evidence="1">The sequence shown here is derived from an EMBL/GenBank/DDBJ whole genome shotgun (WGS) entry which is preliminary data.</text>
</comment>
<dbReference type="EMBL" id="BPLR01006839">
    <property type="protein sequence ID" value="GIY12709.1"/>
    <property type="molecule type" value="Genomic_DNA"/>
</dbReference>
<dbReference type="Proteomes" id="UP001054945">
    <property type="component" value="Unassembled WGS sequence"/>
</dbReference>
<organism evidence="1 2">
    <name type="scientific">Caerostris extrusa</name>
    <name type="common">Bark spider</name>
    <name type="synonym">Caerostris bankana</name>
    <dbReference type="NCBI Taxonomy" id="172846"/>
    <lineage>
        <taxon>Eukaryota</taxon>
        <taxon>Metazoa</taxon>
        <taxon>Ecdysozoa</taxon>
        <taxon>Arthropoda</taxon>
        <taxon>Chelicerata</taxon>
        <taxon>Arachnida</taxon>
        <taxon>Araneae</taxon>
        <taxon>Araneomorphae</taxon>
        <taxon>Entelegynae</taxon>
        <taxon>Araneoidea</taxon>
        <taxon>Araneidae</taxon>
        <taxon>Caerostris</taxon>
    </lineage>
</organism>
<proteinExistence type="predicted"/>
<evidence type="ECO:0000313" key="2">
    <source>
        <dbReference type="Proteomes" id="UP001054945"/>
    </source>
</evidence>
<dbReference type="AlphaFoldDB" id="A0AAV4QTX0"/>
<sequence>MKFYLRKEQSPIANLGCCVSNGNVLNKYPYCNIWTAFRHIRILELERSRGSDHSAKKEPFLRTFRRYLNSVRSPYGVVGKRRIPEN</sequence>
<keyword evidence="2" id="KW-1185">Reference proteome</keyword>
<accession>A0AAV4QTX0</accession>
<name>A0AAV4QTX0_CAEEX</name>